<gene>
    <name evidence="1" type="ORF">P9A14_19690</name>
</gene>
<proteinExistence type="predicted"/>
<dbReference type="EMBL" id="CP121270">
    <property type="protein sequence ID" value="WFP27327.1"/>
    <property type="molecule type" value="Genomic_DNA"/>
</dbReference>
<dbReference type="RefSeq" id="WP_165630786.1">
    <property type="nucleotide sequence ID" value="NZ_CP121270.1"/>
</dbReference>
<reference evidence="1" key="1">
    <citation type="submission" date="2023-04" db="EMBL/GenBank/DDBJ databases">
        <title>Complete genome sequence of a phthalic acid esters degrading bacterial strain.</title>
        <authorList>
            <person name="Weng L."/>
            <person name="Jia Y."/>
            <person name="Ren L."/>
        </authorList>
    </citation>
    <scope>NUCLEOTIDE SEQUENCE</scope>
    <source>
        <strain evidence="1">RL-LY01</strain>
    </source>
</reference>
<dbReference type="AlphaFoldDB" id="A0AAX3TEJ4"/>
<organism evidence="1 2">
    <name type="scientific">Gordonia hongkongensis</name>
    <dbReference type="NCBI Taxonomy" id="1701090"/>
    <lineage>
        <taxon>Bacteria</taxon>
        <taxon>Bacillati</taxon>
        <taxon>Actinomycetota</taxon>
        <taxon>Actinomycetes</taxon>
        <taxon>Mycobacteriales</taxon>
        <taxon>Gordoniaceae</taxon>
        <taxon>Gordonia</taxon>
    </lineage>
</organism>
<evidence type="ECO:0000313" key="1">
    <source>
        <dbReference type="EMBL" id="WFP27327.1"/>
    </source>
</evidence>
<dbReference type="CDD" id="cd10440">
    <property type="entry name" value="GIY-YIG_COG3680"/>
    <property type="match status" value="1"/>
</dbReference>
<sequence>MDAVELPRTALGDFLSSSAFAEMLDPDDERTSSRSAAARRAEVADVVRAVDRFAGRRFVDRERAGEVVFGGITAGGLGVRPSVVDEVLALLRPVGVPAPGAPKPVPYEAQTVLGSYVYALVDPRDATVFHVDAGRGNRVYRHTAAALAGDAPDPVDIVGDDDPAEVAAAISERIRDIDADGFGVEHWILRYDVDSVDSAAAHALSLRRTVVDVVALAGSELPETPDAQGPWRIEELILRHAAPVSPPLPDVCVLVKVDESARSDATAEVIYESARSAWRAGPHRTVPDLPVLVFAEDLVRAVHRVDYWESYRDAEGNLDPKRWVYTGKPDAELEARYVGTSLREVRQERGGKWNPSGWHPYGHVP</sequence>
<accession>A0AAX3TEJ4</accession>
<name>A0AAX3TEJ4_9ACTN</name>
<protein>
    <submittedName>
        <fullName evidence="1">GIY-YIG nuclease family protein</fullName>
    </submittedName>
</protein>
<dbReference type="Proteomes" id="UP001213504">
    <property type="component" value="Chromosome"/>
</dbReference>
<evidence type="ECO:0000313" key="2">
    <source>
        <dbReference type="Proteomes" id="UP001213504"/>
    </source>
</evidence>